<dbReference type="VEuPathDB" id="FungiDB:I7I53_02179"/>
<dbReference type="AlphaFoldDB" id="F0USW3"/>
<dbReference type="EMBL" id="DS990642">
    <property type="protein sequence ID" value="EGC48990.1"/>
    <property type="molecule type" value="Genomic_DNA"/>
</dbReference>
<feature type="region of interest" description="Disordered" evidence="1">
    <location>
        <begin position="1"/>
        <end position="38"/>
    </location>
</feature>
<evidence type="ECO:0000256" key="1">
    <source>
        <dbReference type="SAM" id="MobiDB-lite"/>
    </source>
</evidence>
<evidence type="ECO:0000313" key="3">
    <source>
        <dbReference type="Proteomes" id="UP000008142"/>
    </source>
</evidence>
<accession>F0USW3</accession>
<reference evidence="3" key="1">
    <citation type="submission" date="2008-07" db="EMBL/GenBank/DDBJ databases">
        <title>Annotation of Ajellomyces capsulatus strain H88.</title>
        <authorList>
            <person name="Champion M."/>
            <person name="Cuomo C."/>
            <person name="Ma L.-J."/>
            <person name="Henn M.R."/>
            <person name="Sil A."/>
            <person name="Goldman B."/>
            <person name="Young S.K."/>
            <person name="Kodira C.D."/>
            <person name="Zeng Q."/>
            <person name="Koehrsen M."/>
            <person name="Alvarado L."/>
            <person name="Berlin A."/>
            <person name="Borenstein D."/>
            <person name="Chen Z."/>
            <person name="Engels R."/>
            <person name="Freedman E."/>
            <person name="Gellesch M."/>
            <person name="Goldberg J."/>
            <person name="Griggs A."/>
            <person name="Gujja S."/>
            <person name="Heiman D."/>
            <person name="Hepburn T."/>
            <person name="Howarth C."/>
            <person name="Jen D."/>
            <person name="Larson L."/>
            <person name="Lewis B."/>
            <person name="Mehta T."/>
            <person name="Park D."/>
            <person name="Pearson M."/>
            <person name="Roberts A."/>
            <person name="Saif S."/>
            <person name="Shea T."/>
            <person name="Shenoy N."/>
            <person name="Sisk P."/>
            <person name="Stolte C."/>
            <person name="Sykes S."/>
            <person name="Walk T."/>
            <person name="White J."/>
            <person name="Yandava C."/>
            <person name="Klein B."/>
            <person name="McEwen J.G."/>
            <person name="Puccia R."/>
            <person name="Goldman G.H."/>
            <person name="Felipe M.S."/>
            <person name="Nino-Vega G."/>
            <person name="San-Blas G."/>
            <person name="Taylor J."/>
            <person name="Mendoza L."/>
            <person name="Galagan J."/>
            <person name="Nusbaum C."/>
            <person name="Birren B."/>
        </authorList>
    </citation>
    <scope>NUCLEOTIDE SEQUENCE [LARGE SCALE GENOMIC DNA]</scope>
    <source>
        <strain evidence="3">H88</strain>
    </source>
</reference>
<dbReference type="HOGENOM" id="CLU_1586002_0_0_1"/>
<proteinExistence type="predicted"/>
<dbReference type="OrthoDB" id="10415838at2759"/>
<organism evidence="3">
    <name type="scientific">Ajellomyces capsulatus (strain H88)</name>
    <name type="common">Darling's disease fungus</name>
    <name type="synonym">Histoplasma capsulatum</name>
    <dbReference type="NCBI Taxonomy" id="544711"/>
    <lineage>
        <taxon>Eukaryota</taxon>
        <taxon>Fungi</taxon>
        <taxon>Dikarya</taxon>
        <taxon>Ascomycota</taxon>
        <taxon>Pezizomycotina</taxon>
        <taxon>Eurotiomycetes</taxon>
        <taxon>Eurotiomycetidae</taxon>
        <taxon>Onygenales</taxon>
        <taxon>Ajellomycetaceae</taxon>
        <taxon>Histoplasma</taxon>
    </lineage>
</organism>
<evidence type="ECO:0000313" key="2">
    <source>
        <dbReference type="EMBL" id="EGC48990.1"/>
    </source>
</evidence>
<sequence>MTTQSMSLQHTHVKGAQPIQEASKPAGKPGTQAKSESDRATQNIVIFMVMVMAIEMIQIDEPDAARNEGKLTTAQGPKKAKKCKYAKLAQGRGGPNCAWHKNININQQQGETRQSDSLENMTTKLDSLLCKDGRAIHLSPPNRSHSAVLPASTCCTSPNPNSFLSTKK</sequence>
<feature type="compositionally biased region" description="Polar residues" evidence="1">
    <location>
        <begin position="1"/>
        <end position="10"/>
    </location>
</feature>
<name>F0USW3_AJEC8</name>
<dbReference type="Proteomes" id="UP000008142">
    <property type="component" value="Unassembled WGS sequence"/>
</dbReference>
<protein>
    <submittedName>
        <fullName evidence="2">Predicted protein</fullName>
    </submittedName>
</protein>
<gene>
    <name evidence="2" type="ORF">HCEG_08205</name>
</gene>